<dbReference type="InterPro" id="IPR011990">
    <property type="entry name" value="TPR-like_helical_dom_sf"/>
</dbReference>
<name>A0A0N9I8F6_9PSEU</name>
<dbReference type="Proteomes" id="UP000063699">
    <property type="component" value="Chromosome"/>
</dbReference>
<evidence type="ECO:0000313" key="2">
    <source>
        <dbReference type="EMBL" id="ALG11072.1"/>
    </source>
</evidence>
<evidence type="ECO:0000259" key="1">
    <source>
        <dbReference type="Pfam" id="PF12770"/>
    </source>
</evidence>
<dbReference type="SUPFAM" id="SSF48452">
    <property type="entry name" value="TPR-like"/>
    <property type="match status" value="1"/>
</dbReference>
<feature type="domain" description="CHAT" evidence="1">
    <location>
        <begin position="757"/>
        <end position="1014"/>
    </location>
</feature>
<sequence length="1015" mass="107489">MVDAAVDLCRQVADSVPHDHLDRAVHLHNLSLALRLRFERTGTTEDLEHAITTSRQALRMAAGGDPNISSYRHNLGMSLWLRYQRTSRREDLAEAIGVARRGMAGGDPGRTLCLTVLGVALHSRYALSGSKPDLDESISLIRSAVHQPALLPTLATALLARFAAGGDPADLDEAIAAGLTAADAFPAGHPDWVRAVSGLCTSFRVRFEHARNRSDLDRSISYGRAGVDADPSAATLGELAVSLKVQHATTGTSADRDAALYTARAAVEASAHDDPARAVHLYTLGSVLMSRYSELGDPADLNDAISLIRSAAGAARSDRAGMLAQLMNALRTRFERTGALADLDEAIATGWEAVATTTANHAHLSDLAQALLRRHGRTGSNADLDQALTLAREAHAVVPLTERTAVSNVVGQVLITRYRRSGSATDLDGAISAFRGAAAPALGPALLERYRLRGIRADLNEALELTEDAADPADPRSLADLAMVLREVSDLDEVISFSRAAVQASAADDPELAARLSVLGNLLLDAGEQDEAFTRFVEAASVPSASTSTVVESCWAAASLIANTSPGRAANLLETAVRVAALSPVQQDDLSTEAASLALAAGSPSRALSLLELGRGGRLSQALGTRGDVVDLRAEYPEFARRFIDLRDQLSMPADPLCQPRADRTGLAASFDETLAAIRALPGFSAFLLPVEVDLSAAADGPIAVLNVSRYRSDAILVTTAGITSVALPRLTARALESRTGEFRAAVESSNQDQLHAVLEWLWEVAALPVLSALGFKGMPRGEWPRMWWVTHGPLSLLPLHAAGYHYSRGESVLDRVISSYTPTIQALGHARDYALPVPVSDALVVATLPHAIAEAEAVCQRVTGATLLINTEGTPAAHWPTRGNVLSHVDECPIVHFACRGTGTSLLLADDPLRIASLVPLQLTTARLAYLSACTASAEPVQLPAAFQLAGYPHVVGTLWEVTDSVASFIAGDFYGGMATTSDSARALHQAIRGIRTDIPHLPSMWAAYAHHGA</sequence>
<dbReference type="KEGG" id="kphy:AOZ06_33055"/>
<dbReference type="Gene3D" id="1.25.40.10">
    <property type="entry name" value="Tetratricopeptide repeat domain"/>
    <property type="match status" value="2"/>
</dbReference>
<accession>A0A0N9I8F6</accession>
<reference evidence="2 3" key="1">
    <citation type="submission" date="2015-07" db="EMBL/GenBank/DDBJ databases">
        <title>Genome sequencing of Kibdelosporangium phytohabitans.</title>
        <authorList>
            <person name="Qin S."/>
            <person name="Xing K."/>
        </authorList>
    </citation>
    <scope>NUCLEOTIDE SEQUENCE [LARGE SCALE GENOMIC DNA]</scope>
    <source>
        <strain evidence="2 3">KLBMP1111</strain>
    </source>
</reference>
<dbReference type="InterPro" id="IPR024983">
    <property type="entry name" value="CHAT_dom"/>
</dbReference>
<dbReference type="EMBL" id="CP012752">
    <property type="protein sequence ID" value="ALG11072.1"/>
    <property type="molecule type" value="Genomic_DNA"/>
</dbReference>
<dbReference type="Pfam" id="PF12770">
    <property type="entry name" value="CHAT"/>
    <property type="match status" value="1"/>
</dbReference>
<dbReference type="AlphaFoldDB" id="A0A0N9I8F6"/>
<evidence type="ECO:0000313" key="3">
    <source>
        <dbReference type="Proteomes" id="UP000063699"/>
    </source>
</evidence>
<gene>
    <name evidence="2" type="ORF">AOZ06_33055</name>
</gene>
<keyword evidence="3" id="KW-1185">Reference proteome</keyword>
<protein>
    <recommendedName>
        <fullName evidence="1">CHAT domain-containing protein</fullName>
    </recommendedName>
</protein>
<dbReference type="STRING" id="860235.AOZ06_33055"/>
<organism evidence="2 3">
    <name type="scientific">Kibdelosporangium phytohabitans</name>
    <dbReference type="NCBI Taxonomy" id="860235"/>
    <lineage>
        <taxon>Bacteria</taxon>
        <taxon>Bacillati</taxon>
        <taxon>Actinomycetota</taxon>
        <taxon>Actinomycetes</taxon>
        <taxon>Pseudonocardiales</taxon>
        <taxon>Pseudonocardiaceae</taxon>
        <taxon>Kibdelosporangium</taxon>
    </lineage>
</organism>
<proteinExistence type="predicted"/>